<organism evidence="8 9">
    <name type="scientific">Periconia macrospinosa</name>
    <dbReference type="NCBI Taxonomy" id="97972"/>
    <lineage>
        <taxon>Eukaryota</taxon>
        <taxon>Fungi</taxon>
        <taxon>Dikarya</taxon>
        <taxon>Ascomycota</taxon>
        <taxon>Pezizomycotina</taxon>
        <taxon>Dothideomycetes</taxon>
        <taxon>Pleosporomycetidae</taxon>
        <taxon>Pleosporales</taxon>
        <taxon>Massarineae</taxon>
        <taxon>Periconiaceae</taxon>
        <taxon>Periconia</taxon>
    </lineage>
</organism>
<evidence type="ECO:0000256" key="2">
    <source>
        <dbReference type="ARBA" id="ARBA00022692"/>
    </source>
</evidence>
<dbReference type="GO" id="GO:0016020">
    <property type="term" value="C:membrane"/>
    <property type="evidence" value="ECO:0007669"/>
    <property type="project" value="UniProtKB-SubCell"/>
</dbReference>
<dbReference type="AlphaFoldDB" id="A0A2V1CZ21"/>
<accession>A0A2V1CZ21</accession>
<evidence type="ECO:0000256" key="6">
    <source>
        <dbReference type="SAM" id="Phobius"/>
    </source>
</evidence>
<dbReference type="EMBL" id="KZ806232">
    <property type="protein sequence ID" value="PVH90549.1"/>
    <property type="molecule type" value="Genomic_DNA"/>
</dbReference>
<feature type="non-terminal residue" evidence="8">
    <location>
        <position position="1"/>
    </location>
</feature>
<dbReference type="PANTHER" id="PTHR33048:SF47">
    <property type="entry name" value="INTEGRAL MEMBRANE PROTEIN-RELATED"/>
    <property type="match status" value="1"/>
</dbReference>
<evidence type="ECO:0000313" key="9">
    <source>
        <dbReference type="Proteomes" id="UP000244855"/>
    </source>
</evidence>
<dbReference type="InterPro" id="IPR049326">
    <property type="entry name" value="Rhodopsin_dom_fungi"/>
</dbReference>
<dbReference type="OrthoDB" id="444631at2759"/>
<comment type="similarity">
    <text evidence="5">Belongs to the SAT4 family.</text>
</comment>
<gene>
    <name evidence="8" type="ORF">DM02DRAFT_547579</name>
</gene>
<evidence type="ECO:0000259" key="7">
    <source>
        <dbReference type="Pfam" id="PF20684"/>
    </source>
</evidence>
<evidence type="ECO:0000313" key="8">
    <source>
        <dbReference type="EMBL" id="PVH90549.1"/>
    </source>
</evidence>
<name>A0A2V1CZ21_9PLEO</name>
<keyword evidence="3 6" id="KW-1133">Transmembrane helix</keyword>
<evidence type="ECO:0000256" key="4">
    <source>
        <dbReference type="ARBA" id="ARBA00023136"/>
    </source>
</evidence>
<feature type="transmembrane region" description="Helical" evidence="6">
    <location>
        <begin position="6"/>
        <end position="27"/>
    </location>
</feature>
<comment type="subcellular location">
    <subcellularLocation>
        <location evidence="1">Membrane</location>
        <topology evidence="1">Multi-pass membrane protein</topology>
    </subcellularLocation>
</comment>
<keyword evidence="2 6" id="KW-0812">Transmembrane</keyword>
<dbReference type="InterPro" id="IPR052337">
    <property type="entry name" value="SAT4-like"/>
</dbReference>
<evidence type="ECO:0000256" key="1">
    <source>
        <dbReference type="ARBA" id="ARBA00004141"/>
    </source>
</evidence>
<feature type="domain" description="Rhodopsin" evidence="7">
    <location>
        <begin position="8"/>
        <end position="48"/>
    </location>
</feature>
<dbReference type="Pfam" id="PF20684">
    <property type="entry name" value="Fung_rhodopsin"/>
    <property type="match status" value="1"/>
</dbReference>
<keyword evidence="4 6" id="KW-0472">Membrane</keyword>
<reference evidence="8 9" key="1">
    <citation type="journal article" date="2018" name="Sci. Rep.">
        <title>Comparative genomics provides insights into the lifestyle and reveals functional heterogeneity of dark septate endophytic fungi.</title>
        <authorList>
            <person name="Knapp D.G."/>
            <person name="Nemeth J.B."/>
            <person name="Barry K."/>
            <person name="Hainaut M."/>
            <person name="Henrissat B."/>
            <person name="Johnson J."/>
            <person name="Kuo A."/>
            <person name="Lim J.H.P."/>
            <person name="Lipzen A."/>
            <person name="Nolan M."/>
            <person name="Ohm R.A."/>
            <person name="Tamas L."/>
            <person name="Grigoriev I.V."/>
            <person name="Spatafora J.W."/>
            <person name="Nagy L.G."/>
            <person name="Kovacs G.M."/>
        </authorList>
    </citation>
    <scope>NUCLEOTIDE SEQUENCE [LARGE SCALE GENOMIC DNA]</scope>
    <source>
        <strain evidence="8 9">DSE2036</strain>
    </source>
</reference>
<evidence type="ECO:0000256" key="5">
    <source>
        <dbReference type="ARBA" id="ARBA00038359"/>
    </source>
</evidence>
<evidence type="ECO:0000256" key="3">
    <source>
        <dbReference type="ARBA" id="ARBA00022989"/>
    </source>
</evidence>
<dbReference type="PANTHER" id="PTHR33048">
    <property type="entry name" value="PTH11-LIKE INTEGRAL MEMBRANE PROTEIN (AFU_ORTHOLOGUE AFUA_5G11245)"/>
    <property type="match status" value="1"/>
</dbReference>
<dbReference type="Proteomes" id="UP000244855">
    <property type="component" value="Unassembled WGS sequence"/>
</dbReference>
<keyword evidence="9" id="KW-1185">Reference proteome</keyword>
<protein>
    <recommendedName>
        <fullName evidence="7">Rhodopsin domain-containing protein</fullName>
    </recommendedName>
</protein>
<proteinExistence type="inferred from homology"/>
<sequence>NCPSQHAFRALNIATDILIFAIPIPSIKSLSMSKRKKIALGVVFSFGGL</sequence>